<accession>A0A816QT21</accession>
<dbReference type="EMBL" id="CAJNRE010007360">
    <property type="protein sequence ID" value="CAF2064824.1"/>
    <property type="molecule type" value="Genomic_DNA"/>
</dbReference>
<evidence type="ECO:0000313" key="2">
    <source>
        <dbReference type="EMBL" id="CAF2064824.1"/>
    </source>
</evidence>
<name>A0A816QT21_9BILA</name>
<reference evidence="2" key="1">
    <citation type="submission" date="2021-02" db="EMBL/GenBank/DDBJ databases">
        <authorList>
            <person name="Nowell W R."/>
        </authorList>
    </citation>
    <scope>NUCLEOTIDE SEQUENCE</scope>
</reference>
<protein>
    <submittedName>
        <fullName evidence="2">Uncharacterized protein</fullName>
    </submittedName>
</protein>
<feature type="region of interest" description="Disordered" evidence="1">
    <location>
        <begin position="1"/>
        <end position="23"/>
    </location>
</feature>
<gene>
    <name evidence="2" type="ORF">MBJ925_LOCUS15610</name>
</gene>
<dbReference type="Proteomes" id="UP000663824">
    <property type="component" value="Unassembled WGS sequence"/>
</dbReference>
<sequence length="182" mass="20260">MEISNNTEAAESDSSSYIPDPLVNASESNTTTAVPITASAVLDANDKTLGTQSDEIVEQGPVYMIPRGNKPANEYSNPNLLLGVFHRLFPYGCGALEDSSRPVQINFREHVRYLLSVNGYCKSRSQNYKNKCEFLSNLLKHLKRKHTPEYEKLFIDQVEDSSEVVNGSNHRSTTELSSSNTK</sequence>
<evidence type="ECO:0000256" key="1">
    <source>
        <dbReference type="SAM" id="MobiDB-lite"/>
    </source>
</evidence>
<dbReference type="AlphaFoldDB" id="A0A816QT21"/>
<organism evidence="2 3">
    <name type="scientific">Rotaria magnacalcarata</name>
    <dbReference type="NCBI Taxonomy" id="392030"/>
    <lineage>
        <taxon>Eukaryota</taxon>
        <taxon>Metazoa</taxon>
        <taxon>Spiralia</taxon>
        <taxon>Gnathifera</taxon>
        <taxon>Rotifera</taxon>
        <taxon>Eurotatoria</taxon>
        <taxon>Bdelloidea</taxon>
        <taxon>Philodinida</taxon>
        <taxon>Philodinidae</taxon>
        <taxon>Rotaria</taxon>
    </lineage>
</organism>
<proteinExistence type="predicted"/>
<feature type="compositionally biased region" description="Polar residues" evidence="1">
    <location>
        <begin position="1"/>
        <end position="17"/>
    </location>
</feature>
<evidence type="ECO:0000313" key="3">
    <source>
        <dbReference type="Proteomes" id="UP000663824"/>
    </source>
</evidence>
<comment type="caution">
    <text evidence="2">The sequence shown here is derived from an EMBL/GenBank/DDBJ whole genome shotgun (WGS) entry which is preliminary data.</text>
</comment>